<keyword evidence="2" id="KW-1185">Reference proteome</keyword>
<dbReference type="Proteomes" id="UP001196413">
    <property type="component" value="Unassembled WGS sequence"/>
</dbReference>
<proteinExistence type="predicted"/>
<comment type="caution">
    <text evidence="1">The sequence shown here is derived from an EMBL/GenBank/DDBJ whole genome shotgun (WGS) entry which is preliminary data.</text>
</comment>
<evidence type="ECO:0000313" key="2">
    <source>
        <dbReference type="Proteomes" id="UP001196413"/>
    </source>
</evidence>
<name>A0AAD5ML57_PARTN</name>
<organism evidence="1 2">
    <name type="scientific">Parelaphostrongylus tenuis</name>
    <name type="common">Meningeal worm</name>
    <dbReference type="NCBI Taxonomy" id="148309"/>
    <lineage>
        <taxon>Eukaryota</taxon>
        <taxon>Metazoa</taxon>
        <taxon>Ecdysozoa</taxon>
        <taxon>Nematoda</taxon>
        <taxon>Chromadorea</taxon>
        <taxon>Rhabditida</taxon>
        <taxon>Rhabditina</taxon>
        <taxon>Rhabditomorpha</taxon>
        <taxon>Strongyloidea</taxon>
        <taxon>Metastrongylidae</taxon>
        <taxon>Parelaphostrongylus</taxon>
    </lineage>
</organism>
<accession>A0AAD5ML57</accession>
<dbReference type="EMBL" id="JAHQIW010003893">
    <property type="protein sequence ID" value="KAJ1360525.1"/>
    <property type="molecule type" value="Genomic_DNA"/>
</dbReference>
<dbReference type="AlphaFoldDB" id="A0AAD5ML57"/>
<sequence>MPNMCRIDMNMKIGAIENNVDRYNWALVTLTTPATLITLQNNTARLPNEKEVDGAAQGVAASFAVQS</sequence>
<protein>
    <submittedName>
        <fullName evidence="1">Uncharacterized protein</fullName>
    </submittedName>
</protein>
<gene>
    <name evidence="1" type="ORF">KIN20_019518</name>
</gene>
<reference evidence="1" key="1">
    <citation type="submission" date="2021-06" db="EMBL/GenBank/DDBJ databases">
        <title>Parelaphostrongylus tenuis whole genome reference sequence.</title>
        <authorList>
            <person name="Garwood T.J."/>
            <person name="Larsen P.A."/>
            <person name="Fountain-Jones N.M."/>
            <person name="Garbe J.R."/>
            <person name="Macchietto M.G."/>
            <person name="Kania S.A."/>
            <person name="Gerhold R.W."/>
            <person name="Richards J.E."/>
            <person name="Wolf T.M."/>
        </authorList>
    </citation>
    <scope>NUCLEOTIDE SEQUENCE</scope>
    <source>
        <strain evidence="1">MNPRO001-30</strain>
        <tissue evidence="1">Meninges</tissue>
    </source>
</reference>
<evidence type="ECO:0000313" key="1">
    <source>
        <dbReference type="EMBL" id="KAJ1360525.1"/>
    </source>
</evidence>